<name>A0A2I0SB29_9ACTN</name>
<accession>A0A2I0SB29</accession>
<feature type="non-terminal residue" evidence="1">
    <location>
        <position position="1"/>
    </location>
</feature>
<evidence type="ECO:0000313" key="1">
    <source>
        <dbReference type="EMBL" id="PKT67113.1"/>
    </source>
</evidence>
<keyword evidence="2" id="KW-1185">Reference proteome</keyword>
<dbReference type="Proteomes" id="UP000236178">
    <property type="component" value="Unassembled WGS sequence"/>
</dbReference>
<reference evidence="1" key="1">
    <citation type="submission" date="2017-12" db="EMBL/GenBank/DDBJ databases">
        <title>Streptomyces populusis sp. nov., a novel endophytic actinobacterium isolated from stems of Populus adenopoda Maxim.</title>
        <authorList>
            <person name="Wang Z."/>
        </authorList>
    </citation>
    <scope>NUCLEOTIDE SEQUENCE [LARGE SCALE GENOMIC DNA]</scope>
    <source>
        <strain evidence="1">A249</strain>
    </source>
</reference>
<dbReference type="EMBL" id="PJOS01000216">
    <property type="protein sequence ID" value="PKT67113.1"/>
    <property type="molecule type" value="Genomic_DNA"/>
</dbReference>
<organism evidence="1 2">
    <name type="scientific">Streptomyces populi</name>
    <dbReference type="NCBI Taxonomy" id="2058924"/>
    <lineage>
        <taxon>Bacteria</taxon>
        <taxon>Bacillati</taxon>
        <taxon>Actinomycetota</taxon>
        <taxon>Actinomycetes</taxon>
        <taxon>Kitasatosporales</taxon>
        <taxon>Streptomycetaceae</taxon>
        <taxon>Streptomyces</taxon>
    </lineage>
</organism>
<proteinExistence type="predicted"/>
<evidence type="ECO:0000313" key="2">
    <source>
        <dbReference type="Proteomes" id="UP000236178"/>
    </source>
</evidence>
<gene>
    <name evidence="1" type="ORF">CW362_42220</name>
</gene>
<sequence length="59" mass="6380">LRFRLYQTVSVSDFLGAFQVPASAFPFPASPTLSDPFGPDSQSAGFVFAAVGPFRRLKL</sequence>
<dbReference type="AlphaFoldDB" id="A0A2I0SB29"/>
<comment type="caution">
    <text evidence="1">The sequence shown here is derived from an EMBL/GenBank/DDBJ whole genome shotgun (WGS) entry which is preliminary data.</text>
</comment>
<protein>
    <submittedName>
        <fullName evidence="1">Uncharacterized protein</fullName>
    </submittedName>
</protein>